<dbReference type="PANTHER" id="PTHR18964:SF173">
    <property type="entry name" value="GLUCOKINASE"/>
    <property type="match status" value="1"/>
</dbReference>
<dbReference type="GO" id="GO:0016301">
    <property type="term" value="F:kinase activity"/>
    <property type="evidence" value="ECO:0007669"/>
    <property type="project" value="UniProtKB-KW"/>
</dbReference>
<feature type="domain" description="HTH cro/C1-type" evidence="2">
    <location>
        <begin position="22"/>
        <end position="51"/>
    </location>
</feature>
<proteinExistence type="inferred from homology"/>
<dbReference type="CDD" id="cd00090">
    <property type="entry name" value="HTH_ARSR"/>
    <property type="match status" value="1"/>
</dbReference>
<sequence length="393" mass="41089">MATQRRTPGSQTSLREANRARIVDAIKKHGGLTQVELAGATGLSPATVSNIVKELSTSGVLHTTQSIRSGRRAQHVTLAHALGLVVGVHFSTRHLRVALADVAHTVVAENHMPLARDHRADNELDKVSMLLSDMLDSVEASRDEVLAVGIALPAPLDRASGTIARSGIMRGWDGVVVADAMERRVKRPVFVDNAANLTALAESRFGAGRGKGNSITLDIGDGIGAGLLLNGQLFRGNNGVAGEFGHTTIRENGPLCRCGNRGCLEAIAGGPAILDELRDHLGSLKLGDVVLQAMAGDARCIRAIADAGKHIGVATANLCNLLDPERVVVGGELARAGELLLGPMRHAVERSIIVGEDLMPDIVQGQLGTRAATLGAVAYAVDRVSLTPQSASL</sequence>
<comment type="caution">
    <text evidence="3">The sequence shown here is derived from an EMBL/GenBank/DDBJ whole genome shotgun (WGS) entry which is preliminary data.</text>
</comment>
<dbReference type="Pfam" id="PF13412">
    <property type="entry name" value="HTH_24"/>
    <property type="match status" value="1"/>
</dbReference>
<dbReference type="AlphaFoldDB" id="A0A7W4UWA9"/>
<protein>
    <submittedName>
        <fullName evidence="3">Putative NBD/HSP70 family sugar kinase</fullName>
    </submittedName>
</protein>
<dbReference type="PANTHER" id="PTHR18964">
    <property type="entry name" value="ROK (REPRESSOR, ORF, KINASE) FAMILY"/>
    <property type="match status" value="1"/>
</dbReference>
<dbReference type="Pfam" id="PF00480">
    <property type="entry name" value="ROK"/>
    <property type="match status" value="1"/>
</dbReference>
<dbReference type="SUPFAM" id="SSF53067">
    <property type="entry name" value="Actin-like ATPase domain"/>
    <property type="match status" value="1"/>
</dbReference>
<dbReference type="SUPFAM" id="SSF46785">
    <property type="entry name" value="Winged helix' DNA-binding domain"/>
    <property type="match status" value="1"/>
</dbReference>
<gene>
    <name evidence="3" type="ORF">FHX33_002156</name>
</gene>
<dbReference type="InterPro" id="IPR043129">
    <property type="entry name" value="ATPase_NBD"/>
</dbReference>
<name>A0A7W4UWA9_LEIAQ</name>
<dbReference type="InterPro" id="IPR036388">
    <property type="entry name" value="WH-like_DNA-bd_sf"/>
</dbReference>
<keyword evidence="3" id="KW-0418">Kinase</keyword>
<dbReference type="EMBL" id="JACHVP010000002">
    <property type="protein sequence ID" value="MBB2967393.1"/>
    <property type="molecule type" value="Genomic_DNA"/>
</dbReference>
<evidence type="ECO:0000313" key="3">
    <source>
        <dbReference type="EMBL" id="MBB2967393.1"/>
    </source>
</evidence>
<dbReference type="PROSITE" id="PS01125">
    <property type="entry name" value="ROK"/>
    <property type="match status" value="1"/>
</dbReference>
<accession>A0A7W4UWA9</accession>
<dbReference type="InterPro" id="IPR049874">
    <property type="entry name" value="ROK_cs"/>
</dbReference>
<evidence type="ECO:0000259" key="2">
    <source>
        <dbReference type="PROSITE" id="PS50943"/>
    </source>
</evidence>
<dbReference type="Gene3D" id="1.10.10.10">
    <property type="entry name" value="Winged helix-like DNA-binding domain superfamily/Winged helix DNA-binding domain"/>
    <property type="match status" value="1"/>
</dbReference>
<dbReference type="InterPro" id="IPR011991">
    <property type="entry name" value="ArsR-like_HTH"/>
</dbReference>
<dbReference type="InterPro" id="IPR000600">
    <property type="entry name" value="ROK"/>
</dbReference>
<organism evidence="3 4">
    <name type="scientific">Leifsonia aquatica</name>
    <name type="common">Corynebacterium aquaticum</name>
    <dbReference type="NCBI Taxonomy" id="144185"/>
    <lineage>
        <taxon>Bacteria</taxon>
        <taxon>Bacillati</taxon>
        <taxon>Actinomycetota</taxon>
        <taxon>Actinomycetes</taxon>
        <taxon>Micrococcales</taxon>
        <taxon>Microbacteriaceae</taxon>
        <taxon>Leifsonia</taxon>
    </lineage>
</organism>
<dbReference type="InterPro" id="IPR001387">
    <property type="entry name" value="Cro/C1-type_HTH"/>
</dbReference>
<keyword evidence="4" id="KW-1185">Reference proteome</keyword>
<dbReference type="Proteomes" id="UP000538196">
    <property type="component" value="Unassembled WGS sequence"/>
</dbReference>
<evidence type="ECO:0000256" key="1">
    <source>
        <dbReference type="ARBA" id="ARBA00006479"/>
    </source>
</evidence>
<dbReference type="Gene3D" id="3.30.420.40">
    <property type="match status" value="2"/>
</dbReference>
<reference evidence="3 4" key="1">
    <citation type="submission" date="2020-08" db="EMBL/GenBank/DDBJ databases">
        <title>Sequencing the genomes of 1000 actinobacteria strains.</title>
        <authorList>
            <person name="Klenk H.-P."/>
        </authorList>
    </citation>
    <scope>NUCLEOTIDE SEQUENCE [LARGE SCALE GENOMIC DNA]</scope>
    <source>
        <strain evidence="3 4">DSM 20146</strain>
    </source>
</reference>
<dbReference type="InterPro" id="IPR036390">
    <property type="entry name" value="WH_DNA-bd_sf"/>
</dbReference>
<comment type="similarity">
    <text evidence="1">Belongs to the ROK (NagC/XylR) family.</text>
</comment>
<dbReference type="RefSeq" id="WP_021763038.1">
    <property type="nucleotide sequence ID" value="NZ_DAMDIH010000003.1"/>
</dbReference>
<keyword evidence="3" id="KW-0808">Transferase</keyword>
<evidence type="ECO:0000313" key="4">
    <source>
        <dbReference type="Proteomes" id="UP000538196"/>
    </source>
</evidence>
<dbReference type="PROSITE" id="PS50943">
    <property type="entry name" value="HTH_CROC1"/>
    <property type="match status" value="1"/>
</dbReference>